<evidence type="ECO:0000256" key="1">
    <source>
        <dbReference type="SAM" id="MobiDB-lite"/>
    </source>
</evidence>
<protein>
    <submittedName>
        <fullName evidence="2">Uncharacterized protein</fullName>
    </submittedName>
</protein>
<gene>
    <name evidence="2" type="ORF">AVDCRST_MAG66-1106</name>
</gene>
<organism evidence="2">
    <name type="scientific">uncultured Pseudonocardia sp</name>
    <dbReference type="NCBI Taxonomy" id="211455"/>
    <lineage>
        <taxon>Bacteria</taxon>
        <taxon>Bacillati</taxon>
        <taxon>Actinomycetota</taxon>
        <taxon>Actinomycetes</taxon>
        <taxon>Pseudonocardiales</taxon>
        <taxon>Pseudonocardiaceae</taxon>
        <taxon>Pseudonocardia</taxon>
        <taxon>environmental samples</taxon>
    </lineage>
</organism>
<evidence type="ECO:0000313" key="2">
    <source>
        <dbReference type="EMBL" id="CAA9392672.1"/>
    </source>
</evidence>
<feature type="compositionally biased region" description="Polar residues" evidence="1">
    <location>
        <begin position="39"/>
        <end position="48"/>
    </location>
</feature>
<feature type="region of interest" description="Disordered" evidence="1">
    <location>
        <begin position="29"/>
        <end position="48"/>
    </location>
</feature>
<dbReference type="EMBL" id="CADCUS010000144">
    <property type="protein sequence ID" value="CAA9392672.1"/>
    <property type="molecule type" value="Genomic_DNA"/>
</dbReference>
<proteinExistence type="predicted"/>
<feature type="region of interest" description="Disordered" evidence="1">
    <location>
        <begin position="56"/>
        <end position="86"/>
    </location>
</feature>
<feature type="non-terminal residue" evidence="2">
    <location>
        <position position="86"/>
    </location>
</feature>
<feature type="non-terminal residue" evidence="2">
    <location>
        <position position="1"/>
    </location>
</feature>
<accession>A0A6J4NUD0</accession>
<dbReference type="AlphaFoldDB" id="A0A6J4NUD0"/>
<sequence length="86" mass="9724">CLAMLQQFFRGRSAHSPRRNLRARRRIATRANRPPGRSRTMSVSACQRSDPTLWPTATAWSSEVDTTDEDHAVSVPRPGPSSWRYG</sequence>
<reference evidence="2" key="1">
    <citation type="submission" date="2020-02" db="EMBL/GenBank/DDBJ databases">
        <authorList>
            <person name="Meier V. D."/>
        </authorList>
    </citation>
    <scope>NUCLEOTIDE SEQUENCE</scope>
    <source>
        <strain evidence="2">AVDCRST_MAG66</strain>
    </source>
</reference>
<name>A0A6J4NUD0_9PSEU</name>